<dbReference type="EMBL" id="CAJOBZ010000002">
    <property type="protein sequence ID" value="CAF4754184.1"/>
    <property type="molecule type" value="Genomic_DNA"/>
</dbReference>
<dbReference type="OrthoDB" id="7492905at2759"/>
<feature type="signal peptide" evidence="2">
    <location>
        <begin position="1"/>
        <end position="19"/>
    </location>
</feature>
<proteinExistence type="predicted"/>
<feature type="chain" id="PRO_5032526947" evidence="2">
    <location>
        <begin position="20"/>
        <end position="645"/>
    </location>
</feature>
<dbReference type="AlphaFoldDB" id="A0A821LP45"/>
<sequence>MFLFQIVLLIYEYLIVVETSLVQNINSKYKFKHDQPIADKLDRSYFGFDQDYFERMPLLVNALQETSYIDPTSEHVSTTTLRKKKQHSQVNNIRPETSHTIYKSIRRTTPRPFIFEYRSPNPTPFSRSFNSRSWVESYRNAQRLKNLNQVIKYLEKTLHAKFGDIYEPSTAQIAFSGVYVAPTKKKIKPVEDCHKSQTSQSIEYKSNHLSDPLFVYKPENPGDINLLADGYRFSPTLKSHIRHLNNNIPMFRPVNKRKCVGSFCDYSSVAQNSDSVDAREPHSTKENKPRAFGVMLDLYPIHSSNFDESIEVKSTSPIDKIYFTTVRPSYQFKKKSNHNNMHVRRTSFRPKISKTRDEKRNSDVTTTQTSSHIETTTVPQLVVRFNVYSVRKNPSIIKEPNSHHTATTTTTTTESIKHDIQLPVIASSNVEDYHAGSSGIIPVQDRTPAPSTYPIITPTITQYDQQYLSTESITTNPPDIIKFSPEDAKVPDEYINFNMRKSDISLINESDLEQKYSEYIEPKLEADHSSAALNGQEKEEKTLVIKLKNIVGTTTGIPTTETIEYTEENIEENTTTNEPGDTYVPTINGHYRSSKRKTLSTLFYENSEKYRKKKIETSITLQKSTYVPMYVEIKRNRTFTSTEYY</sequence>
<gene>
    <name evidence="3" type="ORF">PMACD_LOCUS866</name>
</gene>
<organism evidence="3 4">
    <name type="scientific">Pieris macdunnoughi</name>
    <dbReference type="NCBI Taxonomy" id="345717"/>
    <lineage>
        <taxon>Eukaryota</taxon>
        <taxon>Metazoa</taxon>
        <taxon>Ecdysozoa</taxon>
        <taxon>Arthropoda</taxon>
        <taxon>Hexapoda</taxon>
        <taxon>Insecta</taxon>
        <taxon>Pterygota</taxon>
        <taxon>Neoptera</taxon>
        <taxon>Endopterygota</taxon>
        <taxon>Lepidoptera</taxon>
        <taxon>Glossata</taxon>
        <taxon>Ditrysia</taxon>
        <taxon>Papilionoidea</taxon>
        <taxon>Pieridae</taxon>
        <taxon>Pierinae</taxon>
        <taxon>Pieris</taxon>
    </lineage>
</organism>
<accession>A0A821LP45</accession>
<keyword evidence="4" id="KW-1185">Reference proteome</keyword>
<protein>
    <submittedName>
        <fullName evidence="3">Uncharacterized protein</fullName>
    </submittedName>
</protein>
<evidence type="ECO:0000313" key="4">
    <source>
        <dbReference type="Proteomes" id="UP000663880"/>
    </source>
</evidence>
<comment type="caution">
    <text evidence="3">The sequence shown here is derived from an EMBL/GenBank/DDBJ whole genome shotgun (WGS) entry which is preliminary data.</text>
</comment>
<name>A0A821LP45_9NEOP</name>
<keyword evidence="2" id="KW-0732">Signal</keyword>
<evidence type="ECO:0000313" key="3">
    <source>
        <dbReference type="EMBL" id="CAF4754184.1"/>
    </source>
</evidence>
<feature type="region of interest" description="Disordered" evidence="1">
    <location>
        <begin position="353"/>
        <end position="372"/>
    </location>
</feature>
<reference evidence="3" key="1">
    <citation type="submission" date="2021-02" db="EMBL/GenBank/DDBJ databases">
        <authorList>
            <person name="Steward A R."/>
        </authorList>
    </citation>
    <scope>NUCLEOTIDE SEQUENCE</scope>
</reference>
<dbReference type="Proteomes" id="UP000663880">
    <property type="component" value="Unassembled WGS sequence"/>
</dbReference>
<evidence type="ECO:0000256" key="2">
    <source>
        <dbReference type="SAM" id="SignalP"/>
    </source>
</evidence>
<evidence type="ECO:0000256" key="1">
    <source>
        <dbReference type="SAM" id="MobiDB-lite"/>
    </source>
</evidence>